<protein>
    <recommendedName>
        <fullName evidence="2">Putative nickel insertion protein</fullName>
    </recommendedName>
</protein>
<dbReference type="RefSeq" id="WP_011825369.1">
    <property type="nucleotide sequence ID" value="NC_008820.1"/>
</dbReference>
<evidence type="ECO:0000313" key="3">
    <source>
        <dbReference type="EMBL" id="ABM77454.1"/>
    </source>
</evidence>
<evidence type="ECO:0000256" key="1">
    <source>
        <dbReference type="ARBA" id="ARBA00022596"/>
    </source>
</evidence>
<comment type="similarity">
    <text evidence="2">Belongs to the LarC family.</text>
</comment>
<gene>
    <name evidence="3" type="ordered locus">P9303_07031</name>
</gene>
<name>A2C7J4_PROM3</name>
<dbReference type="Pfam" id="PF01969">
    <property type="entry name" value="Ni_insertion"/>
    <property type="match status" value="1"/>
</dbReference>
<dbReference type="AlphaFoldDB" id="A2C7J4"/>
<dbReference type="STRING" id="59922.P9303_07031"/>
<dbReference type="PANTHER" id="PTHR36566:SF1">
    <property type="entry name" value="PYRIDINIUM-3,5-BISTHIOCARBOXYLIC ACID MONONUCLEOTIDE NICKEL INSERTION PROTEIN"/>
    <property type="match status" value="1"/>
</dbReference>
<evidence type="ECO:0000256" key="2">
    <source>
        <dbReference type="HAMAP-Rule" id="MF_01074"/>
    </source>
</evidence>
<dbReference type="Proteomes" id="UP000002274">
    <property type="component" value="Chromosome"/>
</dbReference>
<dbReference type="HOGENOM" id="CLU_028523_2_1_3"/>
<dbReference type="KEGG" id="pmf:P9303_07031"/>
<reference evidence="3 4" key="1">
    <citation type="journal article" date="2007" name="PLoS Genet.">
        <title>Patterns and implications of gene gain and loss in the evolution of Prochlorococcus.</title>
        <authorList>
            <person name="Kettler G.C."/>
            <person name="Martiny A.C."/>
            <person name="Huang K."/>
            <person name="Zucker J."/>
            <person name="Coleman M.L."/>
            <person name="Rodrigue S."/>
            <person name="Chen F."/>
            <person name="Lapidus A."/>
            <person name="Ferriera S."/>
            <person name="Johnson J."/>
            <person name="Steglich C."/>
            <person name="Church G.M."/>
            <person name="Richardson P."/>
            <person name="Chisholm S.W."/>
        </authorList>
    </citation>
    <scope>NUCLEOTIDE SEQUENCE [LARGE SCALE GENOMIC DNA]</scope>
    <source>
        <strain evidence="3 4">MIT 9303</strain>
    </source>
</reference>
<sequence>MTALFVDCPTGLAGDMLLAAFLDLGVPRAVIEAPLAGLGLEQGYALTVAEDRSAGLRGLRLSVEGLELEPPHRLWHDIRALIMEADWSEPLRARVLTVFKALAEAEAAVHGHPIEQVHFHEVGMIDALVDVVGVCAAVEHLAPEQIVCAVPPAGRGKTATAHGFLPVPVPAVLELARRHQICLEVGDDLPACELTTPTGLALMAVLAERFGQPPSLRIKAIGVGLGHRTLDRPNILRICELDGFAREQSEEEMAGLRWQPVVVQEAWIDDATPEDVAVFSDQLRDAGALDVVSEQVQMKKGRQGVSVKALVTAEQAPGLRVVWFSQGTTLGLREHSHGRWLLPRRGGSCPTPWGSVRVKQVRRPPGILTVKPEHDDLLRLSVETGHSLEQLRREVLLASEDFVADEDWSW</sequence>
<proteinExistence type="inferred from homology"/>
<keyword evidence="2" id="KW-0456">Lyase</keyword>
<keyword evidence="1 2" id="KW-0533">Nickel</keyword>
<evidence type="ECO:0000313" key="4">
    <source>
        <dbReference type="Proteomes" id="UP000002274"/>
    </source>
</evidence>
<dbReference type="PANTHER" id="PTHR36566">
    <property type="entry name" value="NICKEL INSERTION PROTEIN-RELATED"/>
    <property type="match status" value="1"/>
</dbReference>
<dbReference type="Gene3D" id="3.30.70.1380">
    <property type="entry name" value="Transcriptional regulatory protein pf0864 domain like"/>
    <property type="match status" value="1"/>
</dbReference>
<organism evidence="3 4">
    <name type="scientific">Prochlorococcus marinus (strain MIT 9303)</name>
    <dbReference type="NCBI Taxonomy" id="59922"/>
    <lineage>
        <taxon>Bacteria</taxon>
        <taxon>Bacillati</taxon>
        <taxon>Cyanobacteriota</taxon>
        <taxon>Cyanophyceae</taxon>
        <taxon>Synechococcales</taxon>
        <taxon>Prochlorococcaceae</taxon>
        <taxon>Prochlorococcus</taxon>
    </lineage>
</organism>
<dbReference type="GO" id="GO:0016151">
    <property type="term" value="F:nickel cation binding"/>
    <property type="evidence" value="ECO:0007669"/>
    <property type="project" value="UniProtKB-UniRule"/>
</dbReference>
<dbReference type="HAMAP" id="MF_01074">
    <property type="entry name" value="LarC"/>
    <property type="match status" value="1"/>
</dbReference>
<dbReference type="InterPro" id="IPR002822">
    <property type="entry name" value="Ni_insertion"/>
</dbReference>
<dbReference type="BioCyc" id="PMAR59922:G1G80-647-MONOMER"/>
<dbReference type="EMBL" id="CP000554">
    <property type="protein sequence ID" value="ABM77454.1"/>
    <property type="molecule type" value="Genomic_DNA"/>
</dbReference>
<dbReference type="GO" id="GO:0016829">
    <property type="term" value="F:lyase activity"/>
    <property type="evidence" value="ECO:0007669"/>
    <property type="project" value="UniProtKB-UniRule"/>
</dbReference>
<accession>A2C7J4</accession>